<feature type="domain" description="DUF4429" evidence="2">
    <location>
        <begin position="144"/>
        <end position="232"/>
    </location>
</feature>
<dbReference type="AlphaFoldDB" id="A0A918XA61"/>
<name>A0A918XA61_9ACTN</name>
<reference evidence="3 4" key="1">
    <citation type="journal article" date="2014" name="Int. J. Syst. Evol. Microbiol.">
        <title>Complete genome sequence of Corynebacterium casei LMG S-19264T (=DSM 44701T), isolated from a smear-ripened cheese.</title>
        <authorList>
            <consortium name="US DOE Joint Genome Institute (JGI-PGF)"/>
            <person name="Walter F."/>
            <person name="Albersmeier A."/>
            <person name="Kalinowski J."/>
            <person name="Ruckert C."/>
        </authorList>
    </citation>
    <scope>NUCLEOTIDE SEQUENCE [LARGE SCALE GENOMIC DNA]</scope>
    <source>
        <strain evidence="3 4">KCTC 19473</strain>
    </source>
</reference>
<dbReference type="EMBL" id="BMXL01000005">
    <property type="protein sequence ID" value="GHD21041.1"/>
    <property type="molecule type" value="Genomic_DNA"/>
</dbReference>
<sequence>MEELRGRHGTWRLGPEELRMSFSGGRRVPALLKALGSCTVPLAAVADVDFDRGDRKQGWRMRLRLVEGADPYTGLGAFESEDLTPLLLTGAHDKELIAEYFADQISASARMERETAQRPDPAAVCRGLVARLPFQARTGEGRAVFDGSRVRLSWDGFFASTAKQTEEQREYPLPEIERAAWQPPVDLSEGWLRIVLRGVTIPGATDISHDFFTLATHGVKGNEEALLMAATVNAHLAGAVVGEEDGAGPGPGSGPEAIEAAGGDDAETVFAKIRELGRLREEGLVTDEEFTDKKAELLARI</sequence>
<dbReference type="InterPro" id="IPR027860">
    <property type="entry name" value="DUF4429"/>
</dbReference>
<dbReference type="Pfam" id="PF14472">
    <property type="entry name" value="DUF4429"/>
    <property type="match status" value="2"/>
</dbReference>
<organism evidence="3 4">
    <name type="scientific">Nocardiopsis kunsanensis</name>
    <dbReference type="NCBI Taxonomy" id="141693"/>
    <lineage>
        <taxon>Bacteria</taxon>
        <taxon>Bacillati</taxon>
        <taxon>Actinomycetota</taxon>
        <taxon>Actinomycetes</taxon>
        <taxon>Streptosporangiales</taxon>
        <taxon>Nocardiopsidaceae</taxon>
        <taxon>Nocardiopsis</taxon>
    </lineage>
</organism>
<evidence type="ECO:0000259" key="2">
    <source>
        <dbReference type="Pfam" id="PF14472"/>
    </source>
</evidence>
<gene>
    <name evidence="3" type="ORF">GCM10007147_14030</name>
</gene>
<evidence type="ECO:0000256" key="1">
    <source>
        <dbReference type="SAM" id="MobiDB-lite"/>
    </source>
</evidence>
<evidence type="ECO:0000313" key="3">
    <source>
        <dbReference type="EMBL" id="GHD21041.1"/>
    </source>
</evidence>
<feature type="region of interest" description="Disordered" evidence="1">
    <location>
        <begin position="242"/>
        <end position="264"/>
    </location>
</feature>
<dbReference type="Proteomes" id="UP000654947">
    <property type="component" value="Unassembled WGS sequence"/>
</dbReference>
<evidence type="ECO:0000313" key="4">
    <source>
        <dbReference type="Proteomes" id="UP000654947"/>
    </source>
</evidence>
<accession>A0A918XA61</accession>
<keyword evidence="4" id="KW-1185">Reference proteome</keyword>
<comment type="caution">
    <text evidence="3">The sequence shown here is derived from an EMBL/GenBank/DDBJ whole genome shotgun (WGS) entry which is preliminary data.</text>
</comment>
<protein>
    <recommendedName>
        <fullName evidence="2">DUF4429 domain-containing protein</fullName>
    </recommendedName>
</protein>
<proteinExistence type="predicted"/>
<dbReference type="RefSeq" id="WP_017577593.1">
    <property type="nucleotide sequence ID" value="NZ_BMXL01000005.1"/>
</dbReference>
<feature type="domain" description="DUF4429" evidence="2">
    <location>
        <begin position="16"/>
        <end position="105"/>
    </location>
</feature>